<organism evidence="1">
    <name type="scientific">Sesamum angustifolium</name>
    <dbReference type="NCBI Taxonomy" id="2727405"/>
    <lineage>
        <taxon>Eukaryota</taxon>
        <taxon>Viridiplantae</taxon>
        <taxon>Streptophyta</taxon>
        <taxon>Embryophyta</taxon>
        <taxon>Tracheophyta</taxon>
        <taxon>Spermatophyta</taxon>
        <taxon>Magnoliopsida</taxon>
        <taxon>eudicotyledons</taxon>
        <taxon>Gunneridae</taxon>
        <taxon>Pentapetalae</taxon>
        <taxon>asterids</taxon>
        <taxon>lamiids</taxon>
        <taxon>Lamiales</taxon>
        <taxon>Pedaliaceae</taxon>
        <taxon>Sesamum</taxon>
    </lineage>
</organism>
<accession>A0AAW2PD00</accession>
<reference evidence="1" key="2">
    <citation type="journal article" date="2024" name="Plant">
        <title>Genomic evolution and insights into agronomic trait innovations of Sesamum species.</title>
        <authorList>
            <person name="Miao H."/>
            <person name="Wang L."/>
            <person name="Qu L."/>
            <person name="Liu H."/>
            <person name="Sun Y."/>
            <person name="Le M."/>
            <person name="Wang Q."/>
            <person name="Wei S."/>
            <person name="Zheng Y."/>
            <person name="Lin W."/>
            <person name="Duan Y."/>
            <person name="Cao H."/>
            <person name="Xiong S."/>
            <person name="Wang X."/>
            <person name="Wei L."/>
            <person name="Li C."/>
            <person name="Ma Q."/>
            <person name="Ju M."/>
            <person name="Zhao R."/>
            <person name="Li G."/>
            <person name="Mu C."/>
            <person name="Tian Q."/>
            <person name="Mei H."/>
            <person name="Zhang T."/>
            <person name="Gao T."/>
            <person name="Zhang H."/>
        </authorList>
    </citation>
    <scope>NUCLEOTIDE SEQUENCE</scope>
    <source>
        <strain evidence="1">G01</strain>
    </source>
</reference>
<comment type="caution">
    <text evidence="1">The sequence shown here is derived from an EMBL/GenBank/DDBJ whole genome shotgun (WGS) entry which is preliminary data.</text>
</comment>
<sequence length="174" mass="19016">MEFNKNDPFTLLENILNGYLTLSISVRHTHKPQALLVEMSSSLIADTSGASSEVALILLKGTMSGLCSLMKWNAGCDPFPVVSRAADINFSSKISPLFRWGLFCHESYTAPLIHSGNFEIFGKLGDIVWTEARAPNSYHSRTSSGLDPSIIQTLLYFPDVSIMVLLGLNSFAGN</sequence>
<name>A0AAW2PD00_9LAMI</name>
<gene>
    <name evidence="1" type="ORF">Sangu_0978800</name>
</gene>
<dbReference type="AlphaFoldDB" id="A0AAW2PD00"/>
<evidence type="ECO:0000313" key="1">
    <source>
        <dbReference type="EMBL" id="KAL0353975.1"/>
    </source>
</evidence>
<protein>
    <submittedName>
        <fullName evidence="1">Uncharacterized protein</fullName>
    </submittedName>
</protein>
<reference evidence="1" key="1">
    <citation type="submission" date="2020-06" db="EMBL/GenBank/DDBJ databases">
        <authorList>
            <person name="Li T."/>
            <person name="Hu X."/>
            <person name="Zhang T."/>
            <person name="Song X."/>
            <person name="Zhang H."/>
            <person name="Dai N."/>
            <person name="Sheng W."/>
            <person name="Hou X."/>
            <person name="Wei L."/>
        </authorList>
    </citation>
    <scope>NUCLEOTIDE SEQUENCE</scope>
    <source>
        <strain evidence="1">G01</strain>
        <tissue evidence="1">Leaf</tissue>
    </source>
</reference>
<dbReference type="EMBL" id="JACGWK010000005">
    <property type="protein sequence ID" value="KAL0353975.1"/>
    <property type="molecule type" value="Genomic_DNA"/>
</dbReference>
<proteinExistence type="predicted"/>